<name>S8DHS5_FOMSC</name>
<feature type="region of interest" description="Disordered" evidence="1">
    <location>
        <begin position="92"/>
        <end position="134"/>
    </location>
</feature>
<feature type="region of interest" description="Disordered" evidence="1">
    <location>
        <begin position="45"/>
        <end position="65"/>
    </location>
</feature>
<feature type="region of interest" description="Disordered" evidence="1">
    <location>
        <begin position="197"/>
        <end position="297"/>
    </location>
</feature>
<sequence>MLVTPDGMDPNWAFDPAVWLGTAKLDDPGTVSKVLSCWNHNVKDIVPDDSATTTTDPISLSDQPSIDYDREVPSCRCDRIAHAFDECRAARTEYGEKEPQSGRSPNSEHAPNDSATTTDSFSPPDTPSIDRDREVPRCRCDHNVHAFVECRPRSENGEREPRSGGRGDEWIKPARLGAETPDARQALLEQLFREATPETGKAEIRQLLGKRPRPDKSKGDKRIGGERGGSRDERSRSPKHRKICPESTEIERLDLDCQPPGRDLDRRFSGTRSELVDSAPPPPIVADTPPPSNARSPTLCLTLPQPPTTSAGLFSRLYEDLPRTLPLSWLDDTYQA</sequence>
<feature type="compositionally biased region" description="Basic and acidic residues" evidence="1">
    <location>
        <begin position="153"/>
        <end position="172"/>
    </location>
</feature>
<accession>S8DHS5</accession>
<evidence type="ECO:0000256" key="1">
    <source>
        <dbReference type="SAM" id="MobiDB-lite"/>
    </source>
</evidence>
<dbReference type="EMBL" id="KE504496">
    <property type="protein sequence ID" value="EPS92537.1"/>
    <property type="molecule type" value="Genomic_DNA"/>
</dbReference>
<dbReference type="AlphaFoldDB" id="S8DHS5"/>
<gene>
    <name evidence="2" type="ORF">FOMPIDRAFT_1056773</name>
</gene>
<reference evidence="2 3" key="1">
    <citation type="journal article" date="2012" name="Science">
        <title>The Paleozoic origin of enzymatic lignin decomposition reconstructed from 31 fungal genomes.</title>
        <authorList>
            <person name="Floudas D."/>
            <person name="Binder M."/>
            <person name="Riley R."/>
            <person name="Barry K."/>
            <person name="Blanchette R.A."/>
            <person name="Henrissat B."/>
            <person name="Martinez A.T."/>
            <person name="Otillar R."/>
            <person name="Spatafora J.W."/>
            <person name="Yadav J.S."/>
            <person name="Aerts A."/>
            <person name="Benoit I."/>
            <person name="Boyd A."/>
            <person name="Carlson A."/>
            <person name="Copeland A."/>
            <person name="Coutinho P.M."/>
            <person name="de Vries R.P."/>
            <person name="Ferreira P."/>
            <person name="Findley K."/>
            <person name="Foster B."/>
            <person name="Gaskell J."/>
            <person name="Glotzer D."/>
            <person name="Gorecki P."/>
            <person name="Heitman J."/>
            <person name="Hesse C."/>
            <person name="Hori C."/>
            <person name="Igarashi K."/>
            <person name="Jurgens J.A."/>
            <person name="Kallen N."/>
            <person name="Kersten P."/>
            <person name="Kohler A."/>
            <person name="Kuees U."/>
            <person name="Kumar T.K.A."/>
            <person name="Kuo A."/>
            <person name="LaButti K."/>
            <person name="Larrondo L.F."/>
            <person name="Lindquist E."/>
            <person name="Ling A."/>
            <person name="Lombard V."/>
            <person name="Lucas S."/>
            <person name="Lundell T."/>
            <person name="Martin R."/>
            <person name="McLaughlin D.J."/>
            <person name="Morgenstern I."/>
            <person name="Morin E."/>
            <person name="Murat C."/>
            <person name="Nagy L.G."/>
            <person name="Nolan M."/>
            <person name="Ohm R.A."/>
            <person name="Patyshakuliyeva A."/>
            <person name="Rokas A."/>
            <person name="Ruiz-Duenas F.J."/>
            <person name="Sabat G."/>
            <person name="Salamov A."/>
            <person name="Samejima M."/>
            <person name="Schmutz J."/>
            <person name="Slot J.C."/>
            <person name="St John F."/>
            <person name="Stenlid J."/>
            <person name="Sun H."/>
            <person name="Sun S."/>
            <person name="Syed K."/>
            <person name="Tsang A."/>
            <person name="Wiebenga A."/>
            <person name="Young D."/>
            <person name="Pisabarro A."/>
            <person name="Eastwood D.C."/>
            <person name="Martin F."/>
            <person name="Cullen D."/>
            <person name="Grigoriev I.V."/>
            <person name="Hibbett D.S."/>
        </authorList>
    </citation>
    <scope>NUCLEOTIDE SEQUENCE</scope>
    <source>
        <strain evidence="3">FP-58527</strain>
    </source>
</reference>
<organism evidence="2 3">
    <name type="scientific">Fomitopsis schrenkii</name>
    <name type="common">Brown rot fungus</name>
    <dbReference type="NCBI Taxonomy" id="2126942"/>
    <lineage>
        <taxon>Eukaryota</taxon>
        <taxon>Fungi</taxon>
        <taxon>Dikarya</taxon>
        <taxon>Basidiomycota</taxon>
        <taxon>Agaricomycotina</taxon>
        <taxon>Agaricomycetes</taxon>
        <taxon>Polyporales</taxon>
        <taxon>Fomitopsis</taxon>
    </lineage>
</organism>
<evidence type="ECO:0000313" key="2">
    <source>
        <dbReference type="EMBL" id="EPS92537.1"/>
    </source>
</evidence>
<feature type="region of interest" description="Disordered" evidence="1">
    <location>
        <begin position="153"/>
        <end position="177"/>
    </location>
</feature>
<dbReference type="InParanoid" id="S8DHS5"/>
<dbReference type="Proteomes" id="UP000015241">
    <property type="component" value="Unassembled WGS sequence"/>
</dbReference>
<evidence type="ECO:0000313" key="3">
    <source>
        <dbReference type="Proteomes" id="UP000015241"/>
    </source>
</evidence>
<dbReference type="HOGENOM" id="CLU_826497_0_0_1"/>
<feature type="compositionally biased region" description="Pro residues" evidence="1">
    <location>
        <begin position="279"/>
        <end position="292"/>
    </location>
</feature>
<feature type="compositionally biased region" description="Polar residues" evidence="1">
    <location>
        <begin position="50"/>
        <end position="64"/>
    </location>
</feature>
<protein>
    <submittedName>
        <fullName evidence="2">Uncharacterized protein</fullName>
    </submittedName>
</protein>
<feature type="compositionally biased region" description="Low complexity" evidence="1">
    <location>
        <begin position="113"/>
        <end position="123"/>
    </location>
</feature>
<proteinExistence type="predicted"/>
<keyword evidence="3" id="KW-1185">Reference proteome</keyword>
<feature type="compositionally biased region" description="Basic and acidic residues" evidence="1">
    <location>
        <begin position="212"/>
        <end position="236"/>
    </location>
</feature>